<feature type="transmembrane region" description="Helical" evidence="5">
    <location>
        <begin position="412"/>
        <end position="429"/>
    </location>
</feature>
<protein>
    <recommendedName>
        <fullName evidence="6">O-antigen ligase-related domain-containing protein</fullName>
    </recommendedName>
</protein>
<feature type="transmembrane region" description="Helical" evidence="5">
    <location>
        <begin position="60"/>
        <end position="81"/>
    </location>
</feature>
<evidence type="ECO:0000256" key="1">
    <source>
        <dbReference type="ARBA" id="ARBA00004141"/>
    </source>
</evidence>
<dbReference type="Gene3D" id="1.25.40.10">
    <property type="entry name" value="Tetratricopeptide repeat domain"/>
    <property type="match status" value="1"/>
</dbReference>
<feature type="transmembrane region" description="Helical" evidence="5">
    <location>
        <begin position="287"/>
        <end position="308"/>
    </location>
</feature>
<gene>
    <name evidence="7" type="ORF">MNBD_DELTA03-921</name>
</gene>
<keyword evidence="4 5" id="KW-0472">Membrane</keyword>
<dbReference type="GO" id="GO:0016020">
    <property type="term" value="C:membrane"/>
    <property type="evidence" value="ECO:0007669"/>
    <property type="project" value="UniProtKB-SubCell"/>
</dbReference>
<dbReference type="PROSITE" id="PS50005">
    <property type="entry name" value="TPR"/>
    <property type="match status" value="2"/>
</dbReference>
<dbReference type="PANTHER" id="PTHR37422:SF23">
    <property type="entry name" value="TEICHURONIC ACID BIOSYNTHESIS PROTEIN TUAE"/>
    <property type="match status" value="1"/>
</dbReference>
<accession>A0A3B0VKD8</accession>
<evidence type="ECO:0000259" key="6">
    <source>
        <dbReference type="Pfam" id="PF04932"/>
    </source>
</evidence>
<keyword evidence="3 5" id="KW-1133">Transmembrane helix</keyword>
<reference evidence="7" key="1">
    <citation type="submission" date="2018-06" db="EMBL/GenBank/DDBJ databases">
        <authorList>
            <person name="Zhirakovskaya E."/>
        </authorList>
    </citation>
    <scope>NUCLEOTIDE SEQUENCE</scope>
</reference>
<dbReference type="AlphaFoldDB" id="A0A3B0VKD8"/>
<dbReference type="Pfam" id="PF14559">
    <property type="entry name" value="TPR_19"/>
    <property type="match status" value="1"/>
</dbReference>
<dbReference type="Pfam" id="PF04932">
    <property type="entry name" value="Wzy_C"/>
    <property type="match status" value="1"/>
</dbReference>
<dbReference type="PANTHER" id="PTHR37422">
    <property type="entry name" value="TEICHURONIC ACID BIOSYNTHESIS PROTEIN TUAE"/>
    <property type="match status" value="1"/>
</dbReference>
<feature type="transmembrane region" description="Helical" evidence="5">
    <location>
        <begin position="31"/>
        <end position="48"/>
    </location>
</feature>
<feature type="transmembrane region" description="Helical" evidence="5">
    <location>
        <begin position="382"/>
        <end position="405"/>
    </location>
</feature>
<dbReference type="EMBL" id="UOEX01000352">
    <property type="protein sequence ID" value="VAW40753.1"/>
    <property type="molecule type" value="Genomic_DNA"/>
</dbReference>
<evidence type="ECO:0000256" key="2">
    <source>
        <dbReference type="ARBA" id="ARBA00022692"/>
    </source>
</evidence>
<feature type="transmembrane region" description="Helical" evidence="5">
    <location>
        <begin position="144"/>
        <end position="162"/>
    </location>
</feature>
<organism evidence="7">
    <name type="scientific">hydrothermal vent metagenome</name>
    <dbReference type="NCBI Taxonomy" id="652676"/>
    <lineage>
        <taxon>unclassified sequences</taxon>
        <taxon>metagenomes</taxon>
        <taxon>ecological metagenomes</taxon>
    </lineage>
</organism>
<dbReference type="InterPro" id="IPR011990">
    <property type="entry name" value="TPR-like_helical_dom_sf"/>
</dbReference>
<evidence type="ECO:0000256" key="3">
    <source>
        <dbReference type="ARBA" id="ARBA00022989"/>
    </source>
</evidence>
<feature type="transmembrane region" description="Helical" evidence="5">
    <location>
        <begin position="475"/>
        <end position="495"/>
    </location>
</feature>
<feature type="transmembrane region" description="Helical" evidence="5">
    <location>
        <begin position="435"/>
        <end position="454"/>
    </location>
</feature>
<feature type="transmembrane region" description="Helical" evidence="5">
    <location>
        <begin position="194"/>
        <end position="216"/>
    </location>
</feature>
<evidence type="ECO:0000256" key="5">
    <source>
        <dbReference type="SAM" id="Phobius"/>
    </source>
</evidence>
<keyword evidence="2 5" id="KW-0812">Transmembrane</keyword>
<feature type="transmembrane region" description="Helical" evidence="5">
    <location>
        <begin position="237"/>
        <end position="254"/>
    </location>
</feature>
<name>A0A3B0VKD8_9ZZZZ</name>
<evidence type="ECO:0000313" key="7">
    <source>
        <dbReference type="EMBL" id="VAW40753.1"/>
    </source>
</evidence>
<dbReference type="InterPro" id="IPR051533">
    <property type="entry name" value="WaaL-like"/>
</dbReference>
<dbReference type="InterPro" id="IPR019734">
    <property type="entry name" value="TPR_rpt"/>
</dbReference>
<feature type="transmembrane region" description="Helical" evidence="5">
    <location>
        <begin position="119"/>
        <end position="137"/>
    </location>
</feature>
<sequence>MITVSYYLLLFLLIFSPLAFGTVDTLPLMLTQAASFGGLFLYSLAHLLPGRKKICRPPGLIPLCLVLGFLLFQAIPLPMGILKILSPAAYKIRAGMPGIAPLDTWAPLTINSRATFTQIFHYTSFLACYVLACSLLTDRRRCRQVVSLLIIVGAIIALQAILQKGFGNGRLLWLRLPPDNASQFVGSFAYRNQFAAYMEMLAPLALAFCFFYSSALPGREPLRRRLLVFFNKSQSNLQLLLGFATVLMVAAVFLSTSRGGIISVSLACIIVIFLLKRYHERQYYSVYLLIIFLCMAFLIGGISLEAIFSRFDFNNKDFNQIIDGRFAFWKQGLPLIKDYFLTGSGLGTYGNIFPTYSLSFIVGGRSFLYHPHNEYLEAFSDLGLIGFTFLGCFFYSAVRGAYAGYRERRDRFARYLFIAAAAGLFAQFLHMLVEYNLASGAVGLTFFTVLALLVSGGHTRFHGHGAASSLPGGGFWYIAALTVVSGLLLIASLYWNISSLLAYNTLPGPVTWNRDTPAAELKVVYGRAVRASHLMPLQSYYHFARADTAALLGWNEEAGEQYRQAIRLDPVMPVFLEGFAALLAEEGRNERAAHFFALAVRHDRANALRYEHYGRWLLTVGRRKKALEVFSRAMGVAPKAAKTIIPVLMRAGFAPLTIAAKLPERMRPYMVLAGLLTSRGRIKEADKLYGHAMELAAREPKLRAWFFNAPFRFYQRRKQPVKALAVLRRGISLLPDDVGLRLKLARLYERQGERDKAAAAYRKVLRLKPGQRQAVKRLRALIDPARRGNG</sequence>
<evidence type="ECO:0000256" key="4">
    <source>
        <dbReference type="ARBA" id="ARBA00023136"/>
    </source>
</evidence>
<feature type="domain" description="O-antigen ligase-related" evidence="6">
    <location>
        <begin position="243"/>
        <end position="390"/>
    </location>
</feature>
<comment type="subcellular location">
    <subcellularLocation>
        <location evidence="1">Membrane</location>
        <topology evidence="1">Multi-pass membrane protein</topology>
    </subcellularLocation>
</comment>
<dbReference type="InterPro" id="IPR007016">
    <property type="entry name" value="O-antigen_ligase-rel_domated"/>
</dbReference>
<feature type="transmembrane region" description="Helical" evidence="5">
    <location>
        <begin position="260"/>
        <end position="275"/>
    </location>
</feature>
<dbReference type="SMART" id="SM00028">
    <property type="entry name" value="TPR"/>
    <property type="match status" value="3"/>
</dbReference>
<proteinExistence type="predicted"/>
<dbReference type="Pfam" id="PF13181">
    <property type="entry name" value="TPR_8"/>
    <property type="match status" value="1"/>
</dbReference>
<dbReference type="SUPFAM" id="SSF48452">
    <property type="entry name" value="TPR-like"/>
    <property type="match status" value="1"/>
</dbReference>